<accession>A0ACC0H9S5</accession>
<sequence>MTNHHFLLLCCPAQGHVNPTLELAKLLLTHGGGATVTFATTVRGLRGITTTLHPRRPLLRILLRWLRRRRSPHDRSHPSHVRVQASRLPNPNSPPHHPLSRRLSGDLHHLHHPPPLGRRRGT</sequence>
<keyword evidence="2" id="KW-1185">Reference proteome</keyword>
<protein>
    <submittedName>
        <fullName evidence="1">UDP-glycosyltransferase 75D1</fullName>
    </submittedName>
</protein>
<name>A0ACC0H9S5_9ERIC</name>
<dbReference type="EMBL" id="CM045762">
    <property type="protein sequence ID" value="KAI8009623.1"/>
    <property type="molecule type" value="Genomic_DNA"/>
</dbReference>
<evidence type="ECO:0000313" key="1">
    <source>
        <dbReference type="EMBL" id="KAI8009623.1"/>
    </source>
</evidence>
<organism evidence="1 2">
    <name type="scientific">Camellia lanceoleosa</name>
    <dbReference type="NCBI Taxonomy" id="1840588"/>
    <lineage>
        <taxon>Eukaryota</taxon>
        <taxon>Viridiplantae</taxon>
        <taxon>Streptophyta</taxon>
        <taxon>Embryophyta</taxon>
        <taxon>Tracheophyta</taxon>
        <taxon>Spermatophyta</taxon>
        <taxon>Magnoliopsida</taxon>
        <taxon>eudicotyledons</taxon>
        <taxon>Gunneridae</taxon>
        <taxon>Pentapetalae</taxon>
        <taxon>asterids</taxon>
        <taxon>Ericales</taxon>
        <taxon>Theaceae</taxon>
        <taxon>Camellia</taxon>
    </lineage>
</organism>
<evidence type="ECO:0000313" key="2">
    <source>
        <dbReference type="Proteomes" id="UP001060215"/>
    </source>
</evidence>
<dbReference type="Proteomes" id="UP001060215">
    <property type="component" value="Chromosome 5"/>
</dbReference>
<proteinExistence type="predicted"/>
<gene>
    <name evidence="1" type="ORF">LOK49_LG06G02311</name>
</gene>
<reference evidence="1 2" key="1">
    <citation type="journal article" date="2022" name="Plant J.">
        <title>Chromosome-level genome of Camellia lanceoleosa provides a valuable resource for understanding genome evolution and self-incompatibility.</title>
        <authorList>
            <person name="Gong W."/>
            <person name="Xiao S."/>
            <person name="Wang L."/>
            <person name="Liao Z."/>
            <person name="Chang Y."/>
            <person name="Mo W."/>
            <person name="Hu G."/>
            <person name="Li W."/>
            <person name="Zhao G."/>
            <person name="Zhu H."/>
            <person name="Hu X."/>
            <person name="Ji K."/>
            <person name="Xiang X."/>
            <person name="Song Q."/>
            <person name="Yuan D."/>
            <person name="Jin S."/>
            <person name="Zhang L."/>
        </authorList>
    </citation>
    <scope>NUCLEOTIDE SEQUENCE [LARGE SCALE GENOMIC DNA]</scope>
    <source>
        <strain evidence="1">SQ_2022a</strain>
    </source>
</reference>
<comment type="caution">
    <text evidence="1">The sequence shown here is derived from an EMBL/GenBank/DDBJ whole genome shotgun (WGS) entry which is preliminary data.</text>
</comment>